<dbReference type="Proteomes" id="UP001235939">
    <property type="component" value="Chromosome 21"/>
</dbReference>
<evidence type="ECO:0000313" key="2">
    <source>
        <dbReference type="EMBL" id="UYV82003.1"/>
    </source>
</evidence>
<gene>
    <name evidence="2" type="ORF">LAZ67_21000366</name>
</gene>
<sequence length="313" mass="34754">MEQKFNPAPRPLLPPIAAIPPGTFPGLESLYKACRQIYPDQPNPLQVTAVVKFWLGGPDPLDYVSMYLNPGNPELQVDPHWHYISFGLSDLHGDGRVHQVSRADTPSGFGFELTFRLKKEPQETAPPTWPAALMQALAKYVFLSENSLFPGDHVSWHCPLDNSESRIQHMLMTEDPQLKTVSTPYGSVTFIQVVGICEEELRAAQGWNGQGVMELLTTVSGAGGPWAVTDMRRGESVALANVVGWDIFNSLIHLEDVYNPAHRLSEGSAINGRYRCLSVVTENMGLAADYAYYILDQQEKKLNLEQVTYNLGV</sequence>
<keyword evidence="3" id="KW-1185">Reference proteome</keyword>
<dbReference type="PANTHER" id="PTHR10928:SF2">
    <property type="entry name" value="SUPPRESSOR OF FUSED HOMOLOG"/>
    <property type="match status" value="1"/>
</dbReference>
<name>A0ABY6LQ66_9ARAC</name>
<feature type="domain" description="Suppressor of fused-like" evidence="1">
    <location>
        <begin position="57"/>
        <end position="233"/>
    </location>
</feature>
<reference evidence="2 3" key="1">
    <citation type="submission" date="2022-01" db="EMBL/GenBank/DDBJ databases">
        <title>A chromosomal length assembly of Cordylochernes scorpioides.</title>
        <authorList>
            <person name="Zeh D."/>
            <person name="Zeh J."/>
        </authorList>
    </citation>
    <scope>NUCLEOTIDE SEQUENCE [LARGE SCALE GENOMIC DNA]</scope>
    <source>
        <strain evidence="2">IN4F17</strain>
        <tissue evidence="2">Whole Body</tissue>
    </source>
</reference>
<evidence type="ECO:0000259" key="1">
    <source>
        <dbReference type="Pfam" id="PF05076"/>
    </source>
</evidence>
<protein>
    <submittedName>
        <fullName evidence="2">SUFU</fullName>
    </submittedName>
</protein>
<proteinExistence type="predicted"/>
<dbReference type="PANTHER" id="PTHR10928">
    <property type="entry name" value="SUPPRESSOR OF FUSED"/>
    <property type="match status" value="1"/>
</dbReference>
<organism evidence="2 3">
    <name type="scientific">Cordylochernes scorpioides</name>
    <dbReference type="NCBI Taxonomy" id="51811"/>
    <lineage>
        <taxon>Eukaryota</taxon>
        <taxon>Metazoa</taxon>
        <taxon>Ecdysozoa</taxon>
        <taxon>Arthropoda</taxon>
        <taxon>Chelicerata</taxon>
        <taxon>Arachnida</taxon>
        <taxon>Pseudoscorpiones</taxon>
        <taxon>Cheliferoidea</taxon>
        <taxon>Chernetidae</taxon>
        <taxon>Cordylochernes</taxon>
    </lineage>
</organism>
<dbReference type="InterPro" id="IPR037181">
    <property type="entry name" value="SUFU_N"/>
</dbReference>
<dbReference type="Pfam" id="PF05076">
    <property type="entry name" value="SUFU"/>
    <property type="match status" value="1"/>
</dbReference>
<dbReference type="InterPro" id="IPR007768">
    <property type="entry name" value="Suppressor_of_fused"/>
</dbReference>
<evidence type="ECO:0000313" key="3">
    <source>
        <dbReference type="Proteomes" id="UP001235939"/>
    </source>
</evidence>
<accession>A0ABY6LQ66</accession>
<dbReference type="EMBL" id="CP092883">
    <property type="protein sequence ID" value="UYV82003.1"/>
    <property type="molecule type" value="Genomic_DNA"/>
</dbReference>
<dbReference type="SUPFAM" id="SSF103359">
    <property type="entry name" value="Suppressor of Fused, N-terminal domain"/>
    <property type="match status" value="1"/>
</dbReference>
<dbReference type="InterPro" id="IPR020941">
    <property type="entry name" value="SUFU-like_domain"/>
</dbReference>